<evidence type="ECO:0000259" key="3">
    <source>
        <dbReference type="Pfam" id="PF04967"/>
    </source>
</evidence>
<accession>A0ABD5RNK6</accession>
<dbReference type="InterPro" id="IPR007050">
    <property type="entry name" value="HTH_bacterioopsin"/>
</dbReference>
<keyword evidence="1" id="KW-0805">Transcription regulation</keyword>
<reference evidence="5 6" key="1">
    <citation type="journal article" date="2019" name="Int. J. Syst. Evol. Microbiol.">
        <title>The Global Catalogue of Microorganisms (GCM) 10K type strain sequencing project: providing services to taxonomists for standard genome sequencing and annotation.</title>
        <authorList>
            <consortium name="The Broad Institute Genomics Platform"/>
            <consortium name="The Broad Institute Genome Sequencing Center for Infectious Disease"/>
            <person name="Wu L."/>
            <person name="Ma J."/>
        </authorList>
    </citation>
    <scope>NUCLEOTIDE SEQUENCE [LARGE SCALE GENOMIC DNA]</scope>
    <source>
        <strain evidence="5 6">CGMCC 1.12543</strain>
    </source>
</reference>
<gene>
    <name evidence="5" type="ORF">ACFPYI_12370</name>
</gene>
<dbReference type="InterPro" id="IPR031803">
    <property type="entry name" value="BAT_GAF/HTH-assoc"/>
</dbReference>
<dbReference type="PANTHER" id="PTHR34236:SF1">
    <property type="entry name" value="DIMETHYL SULFOXIDE REDUCTASE TRANSCRIPTIONAL ACTIVATOR"/>
    <property type="match status" value="1"/>
</dbReference>
<dbReference type="EMBL" id="JBHSQH010000001">
    <property type="protein sequence ID" value="MFC5972126.1"/>
    <property type="molecule type" value="Genomic_DNA"/>
</dbReference>
<dbReference type="AlphaFoldDB" id="A0ABD5RNK6"/>
<organism evidence="5 6">
    <name type="scientific">Halomarina salina</name>
    <dbReference type="NCBI Taxonomy" id="1872699"/>
    <lineage>
        <taxon>Archaea</taxon>
        <taxon>Methanobacteriati</taxon>
        <taxon>Methanobacteriota</taxon>
        <taxon>Stenosarchaea group</taxon>
        <taxon>Halobacteria</taxon>
        <taxon>Halobacteriales</taxon>
        <taxon>Natronomonadaceae</taxon>
        <taxon>Halomarina</taxon>
    </lineage>
</organism>
<keyword evidence="2" id="KW-0804">Transcription</keyword>
<keyword evidence="6" id="KW-1185">Reference proteome</keyword>
<evidence type="ECO:0000259" key="4">
    <source>
        <dbReference type="Pfam" id="PF15915"/>
    </source>
</evidence>
<dbReference type="Pfam" id="PF04967">
    <property type="entry name" value="HTH_10"/>
    <property type="match status" value="1"/>
</dbReference>
<protein>
    <submittedName>
        <fullName evidence="5">Helix-turn-helix domain-containing protein</fullName>
    </submittedName>
</protein>
<dbReference type="RefSeq" id="WP_247415168.1">
    <property type="nucleotide sequence ID" value="NZ_JALLGW010000001.1"/>
</dbReference>
<evidence type="ECO:0000313" key="5">
    <source>
        <dbReference type="EMBL" id="MFC5972126.1"/>
    </source>
</evidence>
<feature type="domain" description="HTH bat-type" evidence="3">
    <location>
        <begin position="157"/>
        <end position="208"/>
    </location>
</feature>
<dbReference type="PANTHER" id="PTHR34236">
    <property type="entry name" value="DIMETHYL SULFOXIDE REDUCTASE TRANSCRIPTIONAL ACTIVATOR"/>
    <property type="match status" value="1"/>
</dbReference>
<evidence type="ECO:0000256" key="2">
    <source>
        <dbReference type="ARBA" id="ARBA00023163"/>
    </source>
</evidence>
<dbReference type="Proteomes" id="UP001596099">
    <property type="component" value="Unassembled WGS sequence"/>
</dbReference>
<proteinExistence type="predicted"/>
<dbReference type="Pfam" id="PF15915">
    <property type="entry name" value="BAT"/>
    <property type="match status" value="1"/>
</dbReference>
<feature type="domain" description="Bacterioopsin transcriptional activator GAF and HTH associated" evidence="4">
    <location>
        <begin position="4"/>
        <end position="133"/>
    </location>
</feature>
<comment type="caution">
    <text evidence="5">The sequence shown here is derived from an EMBL/GenBank/DDBJ whole genome shotgun (WGS) entry which is preliminary data.</text>
</comment>
<sequence>MSITVTIHISHDRLALVPTLGRLADVTMEVIPHGNTNPGATVFPFRIDYPDPEALEAALDDDPTVEAYDLIDRTGDQSIYYIEHSAETRLISTVVTDVNGFLLHTETTGNGWFVRLLLPDRSALNEIWNYASDQDITLDIIEIYANEDAGGETSYGLTEHQRTALALAYERGYFEEPRDVSLDDLASEMDLSSTAMSGRLRRGIRNLLAATIAEHDHHE</sequence>
<name>A0ABD5RNK6_9EURY</name>
<evidence type="ECO:0000256" key="1">
    <source>
        <dbReference type="ARBA" id="ARBA00023015"/>
    </source>
</evidence>
<evidence type="ECO:0000313" key="6">
    <source>
        <dbReference type="Proteomes" id="UP001596099"/>
    </source>
</evidence>